<accession>A0A4Y9PPI0</accession>
<sequence>MTGLLERIRRKEFSIVVPGDKSRWIKGWGENLADFVTSKGDVDALAPKYVRPNMPVRLYRRYAQPVEPNFEQNWRKVYQEWLFRTYMVDSEQIFEFGCGSGGHVSVLAQMFPDKKITGLDWAEPSCEIINNMKKLRGWNTEGRLFDFYKPDYDIEIPRNSVVYTFAALEQVSDSFGAFVDFLLAKRPKLCVFVEPIYEWYDPANFIDHLAMRGHAIRNFLHGMPRALHALQAEGRIQIVKEHRVEFGSLLHEGYSQTIWRPV</sequence>
<dbReference type="CDD" id="cd02440">
    <property type="entry name" value="AdoMet_MTases"/>
    <property type="match status" value="1"/>
</dbReference>
<dbReference type="InterPro" id="IPR029063">
    <property type="entry name" value="SAM-dependent_MTases_sf"/>
</dbReference>
<name>A0A4Y9PPI0_9BRAD</name>
<gene>
    <name evidence="1" type="ORF">E4K64_00245</name>
</gene>
<keyword evidence="1" id="KW-0489">Methyltransferase</keyword>
<dbReference type="GO" id="GO:0008168">
    <property type="term" value="F:methyltransferase activity"/>
    <property type="evidence" value="ECO:0007669"/>
    <property type="project" value="UniProtKB-KW"/>
</dbReference>
<reference evidence="1 2" key="1">
    <citation type="submission" date="2019-03" db="EMBL/GenBank/DDBJ databases">
        <title>Bradyrhizobium strains diversity.</title>
        <authorList>
            <person name="Urquiaga M.C.O."/>
            <person name="Hungria M."/>
            <person name="Delamuta J.R.M."/>
            <person name="Klepa M.S."/>
        </authorList>
    </citation>
    <scope>NUCLEOTIDE SEQUENCE [LARGE SCALE GENOMIC DNA]</scope>
    <source>
        <strain evidence="1 2">CNPSo 3426</strain>
    </source>
</reference>
<dbReference type="RefSeq" id="WP_126255403.1">
    <property type="nucleotide sequence ID" value="NZ_SPQS01000001.1"/>
</dbReference>
<protein>
    <submittedName>
        <fullName evidence="1">Class I SAM-dependent methyltransferase</fullName>
    </submittedName>
</protein>
<dbReference type="SUPFAM" id="SSF53335">
    <property type="entry name" value="S-adenosyl-L-methionine-dependent methyltransferases"/>
    <property type="match status" value="1"/>
</dbReference>
<proteinExistence type="predicted"/>
<evidence type="ECO:0000313" key="2">
    <source>
        <dbReference type="Proteomes" id="UP000297700"/>
    </source>
</evidence>
<comment type="caution">
    <text evidence="1">The sequence shown here is derived from an EMBL/GenBank/DDBJ whole genome shotgun (WGS) entry which is preliminary data.</text>
</comment>
<dbReference type="GO" id="GO:0032259">
    <property type="term" value="P:methylation"/>
    <property type="evidence" value="ECO:0007669"/>
    <property type="project" value="UniProtKB-KW"/>
</dbReference>
<keyword evidence="1" id="KW-0808">Transferase</keyword>
<organism evidence="1 2">
    <name type="scientific">Bradyrhizobium frederickii</name>
    <dbReference type="NCBI Taxonomy" id="2560054"/>
    <lineage>
        <taxon>Bacteria</taxon>
        <taxon>Pseudomonadati</taxon>
        <taxon>Pseudomonadota</taxon>
        <taxon>Alphaproteobacteria</taxon>
        <taxon>Hyphomicrobiales</taxon>
        <taxon>Nitrobacteraceae</taxon>
        <taxon>Bradyrhizobium</taxon>
    </lineage>
</organism>
<evidence type="ECO:0000313" key="1">
    <source>
        <dbReference type="EMBL" id="TFV80305.1"/>
    </source>
</evidence>
<dbReference type="Proteomes" id="UP000297700">
    <property type="component" value="Unassembled WGS sequence"/>
</dbReference>
<dbReference type="EMBL" id="SPQS01000001">
    <property type="protein sequence ID" value="TFV80305.1"/>
    <property type="molecule type" value="Genomic_DNA"/>
</dbReference>
<dbReference type="AlphaFoldDB" id="A0A4Y9PPI0"/>
<dbReference type="Gene3D" id="3.40.50.150">
    <property type="entry name" value="Vaccinia Virus protein VP39"/>
    <property type="match status" value="1"/>
</dbReference>